<comment type="caution">
    <text evidence="1">The sequence shown here is derived from an EMBL/GenBank/DDBJ whole genome shotgun (WGS) entry which is preliminary data.</text>
</comment>
<reference evidence="1 2" key="1">
    <citation type="submission" date="2016-08" db="EMBL/GenBank/DDBJ databases">
        <title>Evolution of the type three secretion system and type three effector repertoires in Xanthomonas.</title>
        <authorList>
            <person name="Merda D."/>
            <person name="Briand M."/>
            <person name="Bosis E."/>
            <person name="Rousseau C."/>
            <person name="Portier P."/>
            <person name="Jacques M.-A."/>
            <person name="Fischer-Le Saux M."/>
        </authorList>
    </citation>
    <scope>NUCLEOTIDE SEQUENCE [LARGE SCALE GENOMIC DNA]</scope>
    <source>
        <strain evidence="1 2">CFBP 3122</strain>
    </source>
</reference>
<accession>A0A2S6Z4A1</accession>
<protein>
    <submittedName>
        <fullName evidence="1">Uncharacterized protein</fullName>
    </submittedName>
</protein>
<dbReference type="Proteomes" id="UP000238270">
    <property type="component" value="Unassembled WGS sequence"/>
</dbReference>
<dbReference type="AlphaFoldDB" id="A0A2S6Z4A1"/>
<name>A0A2S6Z4A1_9XANT</name>
<evidence type="ECO:0000313" key="1">
    <source>
        <dbReference type="EMBL" id="PPT76016.1"/>
    </source>
</evidence>
<proteinExistence type="predicted"/>
<evidence type="ECO:0000313" key="2">
    <source>
        <dbReference type="Proteomes" id="UP000238270"/>
    </source>
</evidence>
<organism evidence="1 2">
    <name type="scientific">Xanthomonas arboricola pv. populi</name>
    <dbReference type="NCBI Taxonomy" id="487823"/>
    <lineage>
        <taxon>Bacteria</taxon>
        <taxon>Pseudomonadati</taxon>
        <taxon>Pseudomonadota</taxon>
        <taxon>Gammaproteobacteria</taxon>
        <taxon>Lysobacterales</taxon>
        <taxon>Lysobacteraceae</taxon>
        <taxon>Xanthomonas</taxon>
    </lineage>
</organism>
<dbReference type="EMBL" id="MIGV01000011">
    <property type="protein sequence ID" value="PPT76016.1"/>
    <property type="molecule type" value="Genomic_DNA"/>
</dbReference>
<sequence>MKDACPHLQALCAQALQAGCTVRDVSRDWSRARRVLEFAQPLPAALRKQARRNAELVHYHAPATPHWPGDEAFFCDQCMAGLAFPLH</sequence>
<gene>
    <name evidence="1" type="ORF">XaplCFBP3122_11180</name>
</gene>